<organism evidence="4 5">
    <name type="scientific">Rhizoclosmatium globosum</name>
    <dbReference type="NCBI Taxonomy" id="329046"/>
    <lineage>
        <taxon>Eukaryota</taxon>
        <taxon>Fungi</taxon>
        <taxon>Fungi incertae sedis</taxon>
        <taxon>Chytridiomycota</taxon>
        <taxon>Chytridiomycota incertae sedis</taxon>
        <taxon>Chytridiomycetes</taxon>
        <taxon>Chytridiales</taxon>
        <taxon>Chytriomycetaceae</taxon>
        <taxon>Rhizoclosmatium</taxon>
    </lineage>
</organism>
<keyword evidence="5" id="KW-1185">Reference proteome</keyword>
<comment type="caution">
    <text evidence="4">The sequence shown here is derived from an EMBL/GenBank/DDBJ whole genome shotgun (WGS) entry which is preliminary data.</text>
</comment>
<gene>
    <name evidence="4" type="ORF">BCR33DRAFT_723141</name>
</gene>
<dbReference type="Gene3D" id="3.40.190.10">
    <property type="entry name" value="Periplasmic binding protein-like II"/>
    <property type="match status" value="2"/>
</dbReference>
<evidence type="ECO:0000313" key="5">
    <source>
        <dbReference type="Proteomes" id="UP000193642"/>
    </source>
</evidence>
<dbReference type="OrthoDB" id="2155766at2759"/>
<feature type="domain" description="PBP" evidence="3">
    <location>
        <begin position="20"/>
        <end position="244"/>
    </location>
</feature>
<dbReference type="EMBL" id="MCGO01000067">
    <property type="protein sequence ID" value="ORY33551.1"/>
    <property type="molecule type" value="Genomic_DNA"/>
</dbReference>
<dbReference type="InterPro" id="IPR024370">
    <property type="entry name" value="PBP_domain"/>
</dbReference>
<dbReference type="PANTHER" id="PTHR42996:SF1">
    <property type="entry name" value="PHOSPHATE-BINDING PROTEIN PSTS"/>
    <property type="match status" value="1"/>
</dbReference>
<name>A0A1Y2BFF7_9FUNG</name>
<accession>A0A1Y2BFF7</accession>
<dbReference type="Pfam" id="PF12849">
    <property type="entry name" value="PBP_like_2"/>
    <property type="match status" value="1"/>
</dbReference>
<protein>
    <submittedName>
        <fullName evidence="4">Periplasmic binding protein-like II</fullName>
    </submittedName>
</protein>
<reference evidence="4 5" key="1">
    <citation type="submission" date="2016-07" db="EMBL/GenBank/DDBJ databases">
        <title>Pervasive Adenine N6-methylation of Active Genes in Fungi.</title>
        <authorList>
            <consortium name="DOE Joint Genome Institute"/>
            <person name="Mondo S.J."/>
            <person name="Dannebaum R.O."/>
            <person name="Kuo R.C."/>
            <person name="Labutti K."/>
            <person name="Haridas S."/>
            <person name="Kuo A."/>
            <person name="Salamov A."/>
            <person name="Ahrendt S.R."/>
            <person name="Lipzen A."/>
            <person name="Sullivan W."/>
            <person name="Andreopoulos W.B."/>
            <person name="Clum A."/>
            <person name="Lindquist E."/>
            <person name="Daum C."/>
            <person name="Ramamoorthy G.K."/>
            <person name="Gryganskyi A."/>
            <person name="Culley D."/>
            <person name="Magnuson J.K."/>
            <person name="James T.Y."/>
            <person name="O'Malley M.A."/>
            <person name="Stajich J.E."/>
            <person name="Spatafora J.W."/>
            <person name="Visel A."/>
            <person name="Grigoriev I.V."/>
        </authorList>
    </citation>
    <scope>NUCLEOTIDE SEQUENCE [LARGE SCALE GENOMIC DNA]</scope>
    <source>
        <strain evidence="4 5">JEL800</strain>
    </source>
</reference>
<feature type="chain" id="PRO_5012011057" evidence="2">
    <location>
        <begin position="20"/>
        <end position="404"/>
    </location>
</feature>
<dbReference type="InterPro" id="IPR050962">
    <property type="entry name" value="Phosphate-bind_PstS"/>
</dbReference>
<dbReference type="Proteomes" id="UP000193642">
    <property type="component" value="Unassembled WGS sequence"/>
</dbReference>
<dbReference type="PANTHER" id="PTHR42996">
    <property type="entry name" value="PHOSPHATE-BINDING PROTEIN PSTS"/>
    <property type="match status" value="1"/>
</dbReference>
<sequence>MTSSSLVVLSILLCRVVLATNHQVANIKGGGSTFSLQPYSSASLDFGQMYQGFQVTPYDPSNSLTGQQNVASGKFNWGGSDVSITPDLANQGLVVLPAVAGGLLITYNIPNIPTPLKLSRTILPRIFDGTIFMWKDPRIVKDNPFLANYAGRIRIIRQSTSSGATINLRTFLTQLDTANNTLLAKSPSAAVIMIGAIPNTITYLNQYDAHDITTGSDSTVGSAWLEHKDGSYIAWSIKSVKAAIDGISPAIVQNLSNNCHLKFLWLFLITPSYATRYDFVSLYNTPIGLRTLNYLKTITYPDSSTPVYGQSICDADVDGTYKNPCVHGTCSDPYPFQEETEVCICEFGYQNVNKNDCSEPTPIFMPGIERARCKSNVAILLSLHIGRMLLVCHANVIFHQLLLA</sequence>
<keyword evidence="2" id="KW-0732">Signal</keyword>
<evidence type="ECO:0000259" key="3">
    <source>
        <dbReference type="Pfam" id="PF12849"/>
    </source>
</evidence>
<proteinExistence type="inferred from homology"/>
<evidence type="ECO:0000256" key="2">
    <source>
        <dbReference type="SAM" id="SignalP"/>
    </source>
</evidence>
<feature type="signal peptide" evidence="2">
    <location>
        <begin position="1"/>
        <end position="19"/>
    </location>
</feature>
<evidence type="ECO:0000313" key="4">
    <source>
        <dbReference type="EMBL" id="ORY33551.1"/>
    </source>
</evidence>
<evidence type="ECO:0000256" key="1">
    <source>
        <dbReference type="ARBA" id="ARBA00008725"/>
    </source>
</evidence>
<dbReference type="SUPFAM" id="SSF53850">
    <property type="entry name" value="Periplasmic binding protein-like II"/>
    <property type="match status" value="1"/>
</dbReference>
<comment type="similarity">
    <text evidence="1">Belongs to the PstS family.</text>
</comment>
<dbReference type="STRING" id="329046.A0A1Y2BFF7"/>
<dbReference type="AlphaFoldDB" id="A0A1Y2BFF7"/>